<gene>
    <name evidence="3" type="ORF">DOV25_01325</name>
    <name evidence="2" type="ORF">GYO01_04770</name>
</gene>
<proteinExistence type="predicted"/>
<evidence type="ECO:0000313" key="4">
    <source>
        <dbReference type="Proteomes" id="UP000269407"/>
    </source>
</evidence>
<dbReference type="AlphaFoldDB" id="A0A9Q4FN27"/>
<dbReference type="Proteomes" id="UP000845014">
    <property type="component" value="Unassembled WGS sequence"/>
</dbReference>
<feature type="transmembrane region" description="Helical" evidence="1">
    <location>
        <begin position="21"/>
        <end position="42"/>
    </location>
</feature>
<protein>
    <submittedName>
        <fullName evidence="2">Cytoplasmic protein</fullName>
    </submittedName>
</protein>
<dbReference type="Proteomes" id="UP000269407">
    <property type="component" value="Unassembled WGS sequence"/>
</dbReference>
<reference evidence="2" key="3">
    <citation type="submission" date="2020-01" db="EMBL/GenBank/DDBJ databases">
        <authorList>
            <consortium name="NCBI Pathogen Detection Project"/>
        </authorList>
    </citation>
    <scope>NUCLEOTIDE SEQUENCE</scope>
    <source>
        <strain evidence="2">CFIAFB20160079</strain>
    </source>
</reference>
<evidence type="ECO:0000313" key="3">
    <source>
        <dbReference type="EMBL" id="MCO37098.1"/>
    </source>
</evidence>
<evidence type="ECO:0000313" key="2">
    <source>
        <dbReference type="EMBL" id="HAB7363414.1"/>
    </source>
</evidence>
<reference evidence="3 4" key="2">
    <citation type="submission" date="2018-07" db="EMBL/GenBank/DDBJ databases">
        <authorList>
            <consortium name="GenomeTrakr: Next Generation Sequencing Network for Food Pathogen Tracability"/>
        </authorList>
    </citation>
    <scope>NUCLEOTIDE SEQUENCE [LARGE SCALE GENOMIC DNA]</scope>
    <source>
        <strain evidence="3 4">FDA00013213</strain>
    </source>
</reference>
<name>A0A9Q4FN27_LISMN</name>
<accession>A0A9Q4FN27</accession>
<reference evidence="2 5" key="1">
    <citation type="journal article" date="2018" name="Genome Biol.">
        <title>SKESA: strategic k-mer extension for scrupulous assemblies.</title>
        <authorList>
            <person name="Souvorov A."/>
            <person name="Agarwala R."/>
            <person name="Lipman D.J."/>
        </authorList>
    </citation>
    <scope>NUCLEOTIDE SEQUENCE [LARGE SCALE GENOMIC DNA]</scope>
    <source>
        <strain evidence="2 5">CFIAFB20160079</strain>
    </source>
</reference>
<evidence type="ECO:0000256" key="1">
    <source>
        <dbReference type="SAM" id="Phobius"/>
    </source>
</evidence>
<evidence type="ECO:0000313" key="5">
    <source>
        <dbReference type="Proteomes" id="UP000845014"/>
    </source>
</evidence>
<dbReference type="RefSeq" id="WP_061112783.1">
    <property type="nucleotide sequence ID" value="NZ_BAAFVE010000012.1"/>
</dbReference>
<dbReference type="EMBL" id="DAAHUJ010000002">
    <property type="protein sequence ID" value="HAB7363414.1"/>
    <property type="molecule type" value="Genomic_DNA"/>
</dbReference>
<organism evidence="2 5">
    <name type="scientific">Listeria monocytogenes</name>
    <dbReference type="NCBI Taxonomy" id="1639"/>
    <lineage>
        <taxon>Bacteria</taxon>
        <taxon>Bacillati</taxon>
        <taxon>Bacillota</taxon>
        <taxon>Bacilli</taxon>
        <taxon>Bacillales</taxon>
        <taxon>Listeriaceae</taxon>
        <taxon>Listeria</taxon>
    </lineage>
</organism>
<keyword evidence="1" id="KW-0812">Transmembrane</keyword>
<keyword evidence="1" id="KW-1133">Transmembrane helix</keyword>
<sequence length="90" mass="10475">MNKQLILKQSKVARTLSLNNRFILESAGLCGCFYCCAIFPYADIKEWINDALDQTAVCPYCQIDSVIPKNEQYPLTTDFLNFMHQQWFNE</sequence>
<keyword evidence="1" id="KW-0472">Membrane</keyword>
<comment type="caution">
    <text evidence="2">The sequence shown here is derived from an EMBL/GenBank/DDBJ whole genome shotgun (WGS) entry which is preliminary data.</text>
</comment>
<dbReference type="EMBL" id="RCRQ01000001">
    <property type="protein sequence ID" value="MCO37098.1"/>
    <property type="molecule type" value="Genomic_DNA"/>
</dbReference>